<comment type="subcellular location">
    <subcellularLocation>
        <location evidence="18">Basolateral cell membrane</location>
        <topology evidence="18">Single-pass type II membrane protein</topology>
    </subcellularLocation>
    <subcellularLocation>
        <location evidence="19">Cytoplasmic vesicle</location>
        <location evidence="19">Secretory vesicle</location>
        <location evidence="19">Synaptic vesicle membrane</location>
        <topology evidence="19">Single-pass type II membrane protein</topology>
    </subcellularLocation>
    <subcellularLocation>
        <location evidence="2">Endoplasmic reticulum membrane</location>
        <topology evidence="2">Single-pass type II membrane protein</topology>
    </subcellularLocation>
    <subcellularLocation>
        <location evidence="1">Golgi apparatus membrane</location>
        <topology evidence="1">Single-pass type II membrane protein</topology>
    </subcellularLocation>
    <subcellularLocation>
        <location evidence="20">Presynaptic cell membrane</location>
        <topology evidence="20">Single-pass type II membrane protein</topology>
    </subcellularLocation>
</comment>
<evidence type="ECO:0000256" key="11">
    <source>
        <dbReference type="ARBA" id="ARBA00022989"/>
    </source>
</evidence>
<dbReference type="GO" id="GO:0016323">
    <property type="term" value="C:basolateral plasma membrane"/>
    <property type="evidence" value="ECO:0007669"/>
    <property type="project" value="UniProtKB-SubCell"/>
</dbReference>
<dbReference type="SMART" id="SM00239">
    <property type="entry name" value="C2"/>
    <property type="match status" value="5"/>
</dbReference>
<dbReference type="CDD" id="cd04017">
    <property type="entry name" value="C2D_Ferlin"/>
    <property type="match status" value="1"/>
</dbReference>
<evidence type="ECO:0000256" key="21">
    <source>
        <dbReference type="ARBA" id="ARBA00067393"/>
    </source>
</evidence>
<dbReference type="Ensembl" id="ENSTNIT00000015456.1">
    <property type="protein sequence ID" value="ENSTNIP00000015252.1"/>
    <property type="gene ID" value="ENSTNIG00000012284.1"/>
</dbReference>
<dbReference type="Pfam" id="PF00168">
    <property type="entry name" value="C2"/>
    <property type="match status" value="5"/>
</dbReference>
<accession>H3D414</accession>
<evidence type="ECO:0000256" key="7">
    <source>
        <dbReference type="ARBA" id="ARBA00022737"/>
    </source>
</evidence>
<dbReference type="FunFam" id="2.60.40.150:FF:000081">
    <property type="entry name" value="otoferlin isoform X1"/>
    <property type="match status" value="1"/>
</dbReference>
<keyword evidence="11 23" id="KW-1133">Transmembrane helix</keyword>
<evidence type="ECO:0000256" key="15">
    <source>
        <dbReference type="ARBA" id="ARBA00023136"/>
    </source>
</evidence>
<dbReference type="SMART" id="SM01202">
    <property type="entry name" value="FerI"/>
    <property type="match status" value="1"/>
</dbReference>
<dbReference type="SMART" id="SM01201">
    <property type="entry name" value="FerB"/>
    <property type="match status" value="1"/>
</dbReference>
<dbReference type="OMA" id="WANIYGA"/>
<keyword evidence="6" id="KW-0479">Metal-binding</keyword>
<keyword evidence="4" id="KW-1003">Cell membrane</keyword>
<evidence type="ECO:0000256" key="18">
    <source>
        <dbReference type="ARBA" id="ARBA00037810"/>
    </source>
</evidence>
<dbReference type="PRINTS" id="PR00360">
    <property type="entry name" value="C2DOMAIN"/>
</dbReference>
<evidence type="ECO:0000256" key="16">
    <source>
        <dbReference type="ARBA" id="ARBA00023273"/>
    </source>
</evidence>
<dbReference type="SUPFAM" id="SSF49562">
    <property type="entry name" value="C2 domain (Calcium/lipid-binding domain, CaLB)"/>
    <property type="match status" value="6"/>
</dbReference>
<dbReference type="GO" id="GO:0005789">
    <property type="term" value="C:endoplasmic reticulum membrane"/>
    <property type="evidence" value="ECO:0007669"/>
    <property type="project" value="UniProtKB-SubCell"/>
</dbReference>
<feature type="domain" description="C2" evidence="24">
    <location>
        <begin position="906"/>
        <end position="1032"/>
    </location>
</feature>
<dbReference type="PANTHER" id="PTHR12546">
    <property type="entry name" value="FER-1-LIKE"/>
    <property type="match status" value="1"/>
</dbReference>
<dbReference type="FunFam" id="2.60.40.150:FF:000034">
    <property type="entry name" value="otoferlin isoform X2"/>
    <property type="match status" value="1"/>
</dbReference>
<protein>
    <recommendedName>
        <fullName evidence="21">Otoferlin</fullName>
    </recommendedName>
    <alternativeName>
        <fullName evidence="22">Fer-1-like protein 2</fullName>
    </alternativeName>
</protein>
<dbReference type="InterPro" id="IPR012968">
    <property type="entry name" value="FerIin_dom"/>
</dbReference>
<dbReference type="FunCoup" id="H3D414">
    <property type="interactions" value="638"/>
</dbReference>
<dbReference type="InterPro" id="IPR037720">
    <property type="entry name" value="C2B_Ferlin"/>
</dbReference>
<evidence type="ECO:0000256" key="13">
    <source>
        <dbReference type="ARBA" id="ARBA00023034"/>
    </source>
</evidence>
<dbReference type="InterPro" id="IPR037724">
    <property type="entry name" value="C2E_Ferlin"/>
</dbReference>
<evidence type="ECO:0000256" key="3">
    <source>
        <dbReference type="ARBA" id="ARBA00007561"/>
    </source>
</evidence>
<dbReference type="InterPro" id="IPR037721">
    <property type="entry name" value="Ferlin"/>
</dbReference>
<dbReference type="GO" id="GO:0000139">
    <property type="term" value="C:Golgi membrane"/>
    <property type="evidence" value="ECO:0007669"/>
    <property type="project" value="UniProtKB-SubCell"/>
</dbReference>
<feature type="domain" description="C2" evidence="24">
    <location>
        <begin position="1164"/>
        <end position="1282"/>
    </location>
</feature>
<keyword evidence="7" id="KW-0677">Repeat</keyword>
<organism evidence="25 26">
    <name type="scientific">Tetraodon nigroviridis</name>
    <name type="common">Spotted green pufferfish</name>
    <name type="synonym">Chelonodon nigroviridis</name>
    <dbReference type="NCBI Taxonomy" id="99883"/>
    <lineage>
        <taxon>Eukaryota</taxon>
        <taxon>Metazoa</taxon>
        <taxon>Chordata</taxon>
        <taxon>Craniata</taxon>
        <taxon>Vertebrata</taxon>
        <taxon>Euteleostomi</taxon>
        <taxon>Actinopterygii</taxon>
        <taxon>Neopterygii</taxon>
        <taxon>Teleostei</taxon>
        <taxon>Neoteleostei</taxon>
        <taxon>Acanthomorphata</taxon>
        <taxon>Eupercaria</taxon>
        <taxon>Tetraodontiformes</taxon>
        <taxon>Tetradontoidea</taxon>
        <taxon>Tetraodontidae</taxon>
        <taxon>Tetraodon</taxon>
    </lineage>
</organism>
<evidence type="ECO:0000313" key="26">
    <source>
        <dbReference type="Proteomes" id="UP000007303"/>
    </source>
</evidence>
<dbReference type="GO" id="GO:0016082">
    <property type="term" value="P:synaptic vesicle priming"/>
    <property type="evidence" value="ECO:0007669"/>
    <property type="project" value="TreeGrafter"/>
</dbReference>
<dbReference type="GO" id="GO:0035612">
    <property type="term" value="F:AP-2 adaptor complex binding"/>
    <property type="evidence" value="ECO:0007669"/>
    <property type="project" value="TreeGrafter"/>
</dbReference>
<dbReference type="InterPro" id="IPR000008">
    <property type="entry name" value="C2_dom"/>
</dbReference>
<feature type="domain" description="C2" evidence="24">
    <location>
        <begin position="1403"/>
        <end position="1554"/>
    </location>
</feature>
<dbReference type="InParanoid" id="H3D414"/>
<dbReference type="GO" id="GO:0030672">
    <property type="term" value="C:synaptic vesicle membrane"/>
    <property type="evidence" value="ECO:0007669"/>
    <property type="project" value="UniProtKB-SubCell"/>
</dbReference>
<evidence type="ECO:0000256" key="4">
    <source>
        <dbReference type="ARBA" id="ARBA00022475"/>
    </source>
</evidence>
<evidence type="ECO:0000256" key="5">
    <source>
        <dbReference type="ARBA" id="ARBA00022692"/>
    </source>
</evidence>
<keyword evidence="9" id="KW-0106">Calcium</keyword>
<dbReference type="InterPro" id="IPR012561">
    <property type="entry name" value="Ferlin_B-domain"/>
</dbReference>
<dbReference type="CDD" id="cd08374">
    <property type="entry name" value="C2F_Ferlin"/>
    <property type="match status" value="1"/>
</dbReference>
<dbReference type="InterPro" id="IPR035892">
    <property type="entry name" value="C2_domain_sf"/>
</dbReference>
<keyword evidence="15 23" id="KW-0472">Membrane</keyword>
<dbReference type="FunFam" id="2.60.40.150:FF:000009">
    <property type="entry name" value="dysferlin isoform X2"/>
    <property type="match status" value="1"/>
</dbReference>
<dbReference type="FunFam" id="2.60.40.150:FF:000054">
    <property type="entry name" value="otoferlin isoform X2"/>
    <property type="match status" value="1"/>
</dbReference>
<evidence type="ECO:0000256" key="19">
    <source>
        <dbReference type="ARBA" id="ARBA00060375"/>
    </source>
</evidence>
<dbReference type="InterPro" id="IPR055072">
    <property type="entry name" value="Ferlin_DSRM"/>
</dbReference>
<evidence type="ECO:0000256" key="9">
    <source>
        <dbReference type="ARBA" id="ARBA00022837"/>
    </source>
</evidence>
<feature type="domain" description="C2" evidence="24">
    <location>
        <begin position="149"/>
        <end position="284"/>
    </location>
</feature>
<dbReference type="FunFam" id="2.60.40.150:FF:000026">
    <property type="entry name" value="dysferlin isoform X2"/>
    <property type="match status" value="1"/>
</dbReference>
<dbReference type="GeneTree" id="ENSGT00940000155086"/>
<evidence type="ECO:0000256" key="10">
    <source>
        <dbReference type="ARBA" id="ARBA00022968"/>
    </source>
</evidence>
<dbReference type="InterPro" id="IPR037722">
    <property type="entry name" value="C2C_Ferlin"/>
</dbReference>
<dbReference type="GO" id="GO:0007009">
    <property type="term" value="P:plasma membrane organization"/>
    <property type="evidence" value="ECO:0007669"/>
    <property type="project" value="TreeGrafter"/>
</dbReference>
<evidence type="ECO:0000256" key="2">
    <source>
        <dbReference type="ARBA" id="ARBA00004648"/>
    </source>
</evidence>
<dbReference type="InterPro" id="IPR032362">
    <property type="entry name" value="Ferlin_C"/>
</dbReference>
<evidence type="ECO:0000256" key="6">
    <source>
        <dbReference type="ARBA" id="ARBA00022723"/>
    </source>
</evidence>
<evidence type="ECO:0000256" key="23">
    <source>
        <dbReference type="SAM" id="Phobius"/>
    </source>
</evidence>
<dbReference type="PROSITE" id="PS50004">
    <property type="entry name" value="C2"/>
    <property type="match status" value="6"/>
</dbReference>
<dbReference type="InterPro" id="IPR037723">
    <property type="entry name" value="C2D_Ferlin"/>
</dbReference>
<feature type="domain" description="C2" evidence="24">
    <location>
        <begin position="736"/>
        <end position="859"/>
    </location>
</feature>
<reference evidence="25" key="3">
    <citation type="submission" date="2025-09" db="UniProtKB">
        <authorList>
            <consortium name="Ensembl"/>
        </authorList>
    </citation>
    <scope>IDENTIFICATION</scope>
</reference>
<feature type="transmembrane region" description="Helical" evidence="23">
    <location>
        <begin position="1653"/>
        <end position="1673"/>
    </location>
</feature>
<keyword evidence="10" id="KW-0735">Signal-anchor</keyword>
<keyword evidence="5 23" id="KW-0812">Transmembrane</keyword>
<dbReference type="Gene3D" id="2.60.40.150">
    <property type="entry name" value="C2 domain"/>
    <property type="match status" value="5"/>
</dbReference>
<evidence type="ECO:0000256" key="8">
    <source>
        <dbReference type="ARBA" id="ARBA00022824"/>
    </source>
</evidence>
<dbReference type="Pfam" id="PF08150">
    <property type="entry name" value="FerB"/>
    <property type="match status" value="1"/>
</dbReference>
<keyword evidence="12" id="KW-0770">Synapse</keyword>
<dbReference type="InterPro" id="IPR037725">
    <property type="entry name" value="C2F_Ferlin"/>
</dbReference>
<dbReference type="CDD" id="cd04018">
    <property type="entry name" value="C2C_Ferlin"/>
    <property type="match status" value="1"/>
</dbReference>
<feature type="domain" description="C2" evidence="24">
    <location>
        <begin position="1"/>
        <end position="110"/>
    </location>
</feature>
<dbReference type="HOGENOM" id="CLU_001183_3_1_1"/>
<dbReference type="GO" id="GO:0005509">
    <property type="term" value="F:calcium ion binding"/>
    <property type="evidence" value="ECO:0007669"/>
    <property type="project" value="TreeGrafter"/>
</dbReference>
<keyword evidence="26" id="KW-1185">Reference proteome</keyword>
<evidence type="ECO:0000256" key="12">
    <source>
        <dbReference type="ARBA" id="ARBA00023018"/>
    </source>
</evidence>
<evidence type="ECO:0000256" key="1">
    <source>
        <dbReference type="ARBA" id="ARBA00004323"/>
    </source>
</evidence>
<proteinExistence type="inferred from homology"/>
<dbReference type="Proteomes" id="UP000007303">
    <property type="component" value="Unassembled WGS sequence"/>
</dbReference>
<dbReference type="CDD" id="cd04037">
    <property type="entry name" value="C2E_Ferlin"/>
    <property type="match status" value="1"/>
</dbReference>
<keyword evidence="16" id="KW-0966">Cell projection</keyword>
<keyword evidence="8" id="KW-0256">Endoplasmic reticulum</keyword>
<keyword evidence="17" id="KW-0968">Cytoplasmic vesicle</keyword>
<keyword evidence="14" id="KW-0175">Coiled coil</keyword>
<evidence type="ECO:0000256" key="17">
    <source>
        <dbReference type="ARBA" id="ARBA00023329"/>
    </source>
</evidence>
<reference evidence="25" key="2">
    <citation type="submission" date="2025-08" db="UniProtKB">
        <authorList>
            <consortium name="Ensembl"/>
        </authorList>
    </citation>
    <scope>IDENTIFICATION</scope>
</reference>
<comment type="similarity">
    <text evidence="3">Belongs to the ferlin family.</text>
</comment>
<sequence length="1688" mass="192626">SGRPVDYQISITVIEARQLIGLNMDPVVCVEVGDEKKYTSMKESTNCPYYNEYFVFDFHIPPDVMFDKIIKLSVIHSKNLLRSGTLVGNFKMDVGTIYSQPEHQFYHKWAILSDPDDITTGCKGYIKCDIAVVGKGDNIKTPHKANETDDDDIEGNLLLPEGIPAERQWAKYYVKIYRAEGLPKMNTSIMANVKKAFIGENRDLVDPYVQVHFSGQKGKTSVQKSSYEPIWNEQVVFTELFPPLCKRVKVQIRDSDKVNDVAIGTHFIDLRKISNDGDKGEFCSLSPAAGCNTTMNNSVNNSGFLPTMGPAWVNMYGSTRQYTLMDEHQDLNDGLGEGVSFRARLLLSVAVEILDTTSPEIVSSTEVQVESISNISESATGKIEEFFLFGSFLEATMIDRKIGEKMISFEMTIGNYGNQIDGVSKPSSAKSKKKPVITDRNYFHLPYFEKKPCVYIRSWWQDQRRRLYNSNMMDGIADKLVCVPMSRLTADQRTLMIKTIIFNRSFTLAFFQNTIHRRTKLDRERLKTCMRELDNMGQQARQIRTQVKKNTVRDKLKLGQNFLQKLRFLADEPQHSIPDLFIWMMSNNKRIAYARVPSKDILYSMVDEEKGKDCGKVKAVFLKCFSPVERKRCVIPSSVIICICQLPGKKGFGPAGWTVQAKLELYLWLGLTKQKKDFLNGLPNGFEEIKAAKTGHGSCFSPPVSLVYNIHNYLNAQNQTKYEPLKFQILRTFDTFVNTAMVNANKVKSVKQVFQLRAHMYQARSLFAADSSGLSDPFARRLLLHTQVLSETLCPTWDQLLVFDDVELFGEASELRDDPPIIVVEIYDQDTVGKAEFIGRTFAKPLVKMCDEHYGPPRFPPQLEYYQIYRGNSTAGELLAAFELLQIGQGGRADLPPLEGSTESDHGPILPVPLGIRPVLSRYRIEVLFWGLRDLKRINLAQVDRPRVDIECAGKGVQSVVIQNYKKNPNFSTLVKWFEVDLPENELLHPPLNIRVVDCRAFGRYILVGTHAVSSLRRFIYTTPDKTSNNWATADYCAVLWCSPLKMSDAVVKVDMTEEECVEEDEEPDERLLDWWSKYFASIETLKEVIPAGFVRVRVYNKELESEYGNFEDWLHTFNLFRGKAVDDDEHAPDDERIVGRFKGSLCMYKLPLSEDVTRDAGFDPNMGMFQSIPHNDPINVLVRVYVVRATDLHPADINGKADPYVVIKLGKSDIRDKENYISKQLNPVFGKSFDIEATFPMESMLTVSVYDWDLVGTDDLIGETKIDLENRFYSKYRATCGISSAYSLHGYNIWRDPMKPSQILAKLCKDGKIDGPQYGPGGKVKVANRVFLGTTEIEDENGLKKQTEEHLALTALNHWEEIPRVGCKLVPEHVETRPLLNPDKPGIEQGRIEMWVDMFPMDMPAPGPAIDISPRKPKSFELRVIIWNTDDVILEDDAFMTGEKMSDIYVRGWLKGQQEDKQDTDVHYHSLTGEGNFNWRFVFPFDYLMAEEKIVISKKESMFSWDETEYKIPPRLTLQVWDADHFSADDFLGAIELDLNRFPRGAKTAKQCSLDMIRHEQELPTISIFKQKRVKGWWPFVSRDENDEMELTGKVEAELHLVTAEEAEKSPVGLGRNEPDPLEKPNRPDTTFLWFLSPLKAIRYLVCNRYKWLIIKIVLALLLLIMLGLFLYSMPGYLVKKMLGANV</sequence>
<evidence type="ECO:0000259" key="24">
    <source>
        <dbReference type="PROSITE" id="PS50004"/>
    </source>
</evidence>
<name>H3D414_TETNG</name>
<evidence type="ECO:0000256" key="22">
    <source>
        <dbReference type="ARBA" id="ARBA00079078"/>
    </source>
</evidence>
<dbReference type="GO" id="GO:0048787">
    <property type="term" value="C:presynaptic active zone membrane"/>
    <property type="evidence" value="ECO:0007669"/>
    <property type="project" value="TreeGrafter"/>
</dbReference>
<dbReference type="Pfam" id="PF08151">
    <property type="entry name" value="FerI"/>
    <property type="match status" value="1"/>
</dbReference>
<dbReference type="PANTHER" id="PTHR12546:SF32">
    <property type="entry name" value="OTOFERLIN"/>
    <property type="match status" value="1"/>
</dbReference>
<dbReference type="Pfam" id="PF22901">
    <property type="entry name" value="dsrm_Ferlin"/>
    <property type="match status" value="1"/>
</dbReference>
<keyword evidence="13" id="KW-0333">Golgi apparatus</keyword>
<evidence type="ECO:0000256" key="14">
    <source>
        <dbReference type="ARBA" id="ARBA00023054"/>
    </source>
</evidence>
<reference evidence="26" key="1">
    <citation type="journal article" date="2004" name="Nature">
        <title>Genome duplication in the teleost fish Tetraodon nigroviridis reveals the early vertebrate proto-karyotype.</title>
        <authorList>
            <person name="Jaillon O."/>
            <person name="Aury J.-M."/>
            <person name="Brunet F."/>
            <person name="Petit J.-L."/>
            <person name="Stange-Thomann N."/>
            <person name="Mauceli E."/>
            <person name="Bouneau L."/>
            <person name="Fischer C."/>
            <person name="Ozouf-Costaz C."/>
            <person name="Bernot A."/>
            <person name="Nicaud S."/>
            <person name="Jaffe D."/>
            <person name="Fisher S."/>
            <person name="Lutfalla G."/>
            <person name="Dossat C."/>
            <person name="Segurens B."/>
            <person name="Dasilva C."/>
            <person name="Salanoubat M."/>
            <person name="Levy M."/>
            <person name="Boudet N."/>
            <person name="Castellano S."/>
            <person name="Anthouard V."/>
            <person name="Jubin C."/>
            <person name="Castelli V."/>
            <person name="Katinka M."/>
            <person name="Vacherie B."/>
            <person name="Biemont C."/>
            <person name="Skalli Z."/>
            <person name="Cattolico L."/>
            <person name="Poulain J."/>
            <person name="De Berardinis V."/>
            <person name="Cruaud C."/>
            <person name="Duprat S."/>
            <person name="Brottier P."/>
            <person name="Coutanceau J.-P."/>
            <person name="Gouzy J."/>
            <person name="Parra G."/>
            <person name="Lardier G."/>
            <person name="Chapple C."/>
            <person name="McKernan K.J."/>
            <person name="McEwan P."/>
            <person name="Bosak S."/>
            <person name="Kellis M."/>
            <person name="Volff J.-N."/>
            <person name="Guigo R."/>
            <person name="Zody M.C."/>
            <person name="Mesirov J."/>
            <person name="Lindblad-Toh K."/>
            <person name="Birren B."/>
            <person name="Nusbaum C."/>
            <person name="Kahn D."/>
            <person name="Robinson-Rechavi M."/>
            <person name="Laudet V."/>
            <person name="Schachter V."/>
            <person name="Quetier F."/>
            <person name="Saurin W."/>
            <person name="Scarpelli C."/>
            <person name="Wincker P."/>
            <person name="Lander E.S."/>
            <person name="Weissenbach J."/>
            <person name="Roest Crollius H."/>
        </authorList>
    </citation>
    <scope>NUCLEOTIDE SEQUENCE [LARGE SCALE GENOMIC DNA]</scope>
</reference>
<evidence type="ECO:0000256" key="20">
    <source>
        <dbReference type="ARBA" id="ARBA00060434"/>
    </source>
</evidence>
<evidence type="ECO:0000313" key="25">
    <source>
        <dbReference type="Ensembl" id="ENSTNIP00000015252.1"/>
    </source>
</evidence>
<dbReference type="Pfam" id="PF16165">
    <property type="entry name" value="Ferlin_C"/>
    <property type="match status" value="1"/>
</dbReference>
<dbReference type="CDD" id="cd04011">
    <property type="entry name" value="C2B_Ferlin"/>
    <property type="match status" value="1"/>
</dbReference>